<protein>
    <submittedName>
        <fullName evidence="2">Uncharacterized protein</fullName>
    </submittedName>
</protein>
<name>A0A1I7C1U3_9HYPH</name>
<evidence type="ECO:0000256" key="1">
    <source>
        <dbReference type="SAM" id="MobiDB-lite"/>
    </source>
</evidence>
<keyword evidence="3" id="KW-1185">Reference proteome</keyword>
<sequence>MPISNTSSSPPAISSGQIQQDANISSATTKAEVPNESTKAAHEGKTGYFYAPFVSEDMLTLVLNTNHARRSANKDIRNIIVQSDADKQQLDMLKHQMAEKLFKDAGRPLVMGNSLIAKNNATEQEYIQAVGTQHFEEALRASEDIAWRADTLKRTEVISNEHSQIFSTLKKDESKIYIVGHSSHGSDKIVDDRQGSQPRNAISSKELAQRLSQGGLSKSFTDVRVVACYSADARQPASFDATDLQRASEREVTKTWFFGQEKVVAQPFAQSLANELKKAGFEQPEVSGYHGRTIIESKDGHRYQHLSEDSQELIRSSELKQIFKPV</sequence>
<dbReference type="EMBL" id="FPBD01000005">
    <property type="protein sequence ID" value="SFT93384.1"/>
    <property type="molecule type" value="Genomic_DNA"/>
</dbReference>
<evidence type="ECO:0000313" key="3">
    <source>
        <dbReference type="Proteomes" id="UP000183371"/>
    </source>
</evidence>
<organism evidence="2 3">
    <name type="scientific">Pseudovibrio denitrificans</name>
    <dbReference type="NCBI Taxonomy" id="258256"/>
    <lineage>
        <taxon>Bacteria</taxon>
        <taxon>Pseudomonadati</taxon>
        <taxon>Pseudomonadota</taxon>
        <taxon>Alphaproteobacteria</taxon>
        <taxon>Hyphomicrobiales</taxon>
        <taxon>Stappiaceae</taxon>
        <taxon>Pseudovibrio</taxon>
    </lineage>
</organism>
<dbReference type="RefSeq" id="WP_054785255.1">
    <property type="nucleotide sequence ID" value="NZ_FPBD01000005.1"/>
</dbReference>
<feature type="compositionally biased region" description="Low complexity" evidence="1">
    <location>
        <begin position="1"/>
        <end position="20"/>
    </location>
</feature>
<reference evidence="3" key="1">
    <citation type="submission" date="2016-10" db="EMBL/GenBank/DDBJ databases">
        <authorList>
            <person name="Varghese N."/>
            <person name="Submissions S."/>
        </authorList>
    </citation>
    <scope>NUCLEOTIDE SEQUENCE [LARGE SCALE GENOMIC DNA]</scope>
    <source>
        <strain evidence="3">DSM 17465</strain>
    </source>
</reference>
<evidence type="ECO:0000313" key="2">
    <source>
        <dbReference type="EMBL" id="SFT93384.1"/>
    </source>
</evidence>
<dbReference type="Proteomes" id="UP000183371">
    <property type="component" value="Unassembled WGS sequence"/>
</dbReference>
<feature type="region of interest" description="Disordered" evidence="1">
    <location>
        <begin position="1"/>
        <end position="40"/>
    </location>
</feature>
<proteinExistence type="predicted"/>
<gene>
    <name evidence="2" type="ORF">SAMN05444141_10547</name>
</gene>
<dbReference type="AlphaFoldDB" id="A0A1I7C1U3"/>
<accession>A0A1I7C1U3</accession>